<dbReference type="eggNOG" id="COG2161">
    <property type="taxonomic scope" value="Bacteria"/>
</dbReference>
<sequence>MRRQSLLARIVTLSETLPLAVVKSWFSEMVDRVDRTHDRIIVTRNGRATAVLVSQGELDALEDTLDLLSDPEAMAQLEQSRREVGSGDVVTGEELRAQYPLK</sequence>
<evidence type="ECO:0000313" key="4">
    <source>
        <dbReference type="EMBL" id="CCM62223.1"/>
    </source>
</evidence>
<dbReference type="HOGENOM" id="CLU_155837_0_0_11"/>
<accession>R4YWB7</accession>
<evidence type="ECO:0000256" key="3">
    <source>
        <dbReference type="SAM" id="MobiDB-lite"/>
    </source>
</evidence>
<dbReference type="PANTHER" id="PTHR33713:SF6">
    <property type="entry name" value="ANTITOXIN YEFM"/>
    <property type="match status" value="1"/>
</dbReference>
<dbReference type="Gene3D" id="1.10.1220.170">
    <property type="match status" value="1"/>
</dbReference>
<dbReference type="NCBIfam" id="TIGR01552">
    <property type="entry name" value="phd_fam"/>
    <property type="match status" value="1"/>
</dbReference>
<dbReference type="STRING" id="1229780.BN381_100110"/>
<dbReference type="RefSeq" id="WP_012223432.1">
    <property type="nucleotide sequence ID" value="NZ_HG422565.1"/>
</dbReference>
<feature type="region of interest" description="Disordered" evidence="3">
    <location>
        <begin position="80"/>
        <end position="102"/>
    </location>
</feature>
<evidence type="ECO:0000256" key="1">
    <source>
        <dbReference type="ARBA" id="ARBA00009981"/>
    </source>
</evidence>
<gene>
    <name evidence="4" type="ORF">BN381_100110</name>
</gene>
<dbReference type="Pfam" id="PF02604">
    <property type="entry name" value="PhdYeFM_antitox"/>
    <property type="match status" value="1"/>
</dbReference>
<dbReference type="InterPro" id="IPR036165">
    <property type="entry name" value="YefM-like_sf"/>
</dbReference>
<organism evidence="4 5">
    <name type="scientific">Candidatus Neomicrothrix parvicella RN1</name>
    <dbReference type="NCBI Taxonomy" id="1229780"/>
    <lineage>
        <taxon>Bacteria</taxon>
        <taxon>Bacillati</taxon>
        <taxon>Actinomycetota</taxon>
        <taxon>Acidimicrobiia</taxon>
        <taxon>Acidimicrobiales</taxon>
        <taxon>Microthrixaceae</taxon>
        <taxon>Candidatus Neomicrothrix</taxon>
    </lineage>
</organism>
<dbReference type="InterPro" id="IPR006442">
    <property type="entry name" value="Antitoxin_Phd/YefM"/>
</dbReference>
<comment type="function">
    <text evidence="2">Antitoxin component of a type II toxin-antitoxin (TA) system.</text>
</comment>
<proteinExistence type="inferred from homology"/>
<protein>
    <recommendedName>
        <fullName evidence="2">Antitoxin</fullName>
    </recommendedName>
</protein>
<evidence type="ECO:0000256" key="2">
    <source>
        <dbReference type="RuleBase" id="RU362080"/>
    </source>
</evidence>
<dbReference type="EMBL" id="CANL01000002">
    <property type="protein sequence ID" value="CCM62223.1"/>
    <property type="molecule type" value="Genomic_DNA"/>
</dbReference>
<reference evidence="4 5" key="1">
    <citation type="journal article" date="2013" name="ISME J.">
        <title>Metabolic model for the filamentous 'Candidatus Microthrix parvicella' based on genomic and metagenomic analyses.</title>
        <authorList>
            <person name="Jon McIlroy S."/>
            <person name="Kristiansen R."/>
            <person name="Albertsen M."/>
            <person name="Michael Karst S."/>
            <person name="Rossetti S."/>
            <person name="Lund Nielsen J."/>
            <person name="Tandoi V."/>
            <person name="James Seviour R."/>
            <person name="Nielsen P.H."/>
        </authorList>
    </citation>
    <scope>NUCLEOTIDE SEQUENCE [LARGE SCALE GENOMIC DNA]</scope>
    <source>
        <strain evidence="4 5">RN1</strain>
    </source>
</reference>
<dbReference type="SUPFAM" id="SSF143120">
    <property type="entry name" value="YefM-like"/>
    <property type="match status" value="1"/>
</dbReference>
<dbReference type="InterPro" id="IPR051405">
    <property type="entry name" value="phD/YefM_antitoxin"/>
</dbReference>
<dbReference type="Proteomes" id="UP000018291">
    <property type="component" value="Unassembled WGS sequence"/>
</dbReference>
<evidence type="ECO:0000313" key="5">
    <source>
        <dbReference type="Proteomes" id="UP000018291"/>
    </source>
</evidence>
<comment type="caution">
    <text evidence="4">The sequence shown here is derived from an EMBL/GenBank/DDBJ whole genome shotgun (WGS) entry which is preliminary data.</text>
</comment>
<comment type="similarity">
    <text evidence="1 2">Belongs to the phD/YefM antitoxin family.</text>
</comment>
<keyword evidence="5" id="KW-1185">Reference proteome</keyword>
<dbReference type="Gene3D" id="3.40.1620.10">
    <property type="entry name" value="YefM-like domain"/>
    <property type="match status" value="1"/>
</dbReference>
<dbReference type="AlphaFoldDB" id="R4YWB7"/>
<dbReference type="PANTHER" id="PTHR33713">
    <property type="entry name" value="ANTITOXIN YAFN-RELATED"/>
    <property type="match status" value="1"/>
</dbReference>
<name>R4YWB7_9ACTN</name>